<dbReference type="GO" id="GO:0005886">
    <property type="term" value="C:plasma membrane"/>
    <property type="evidence" value="ECO:0007669"/>
    <property type="project" value="UniProtKB-SubCell"/>
</dbReference>
<dbReference type="Pfam" id="PF12792">
    <property type="entry name" value="CSS-motif"/>
    <property type="match status" value="1"/>
</dbReference>
<reference evidence="12 13" key="1">
    <citation type="submission" date="2010-04" db="EMBL/GenBank/DDBJ databases">
        <title>The Genome Sequence of Escherichia coli H605.</title>
        <authorList>
            <consortium name="The Broad Institute Genome Sequencing Platform"/>
            <consortium name="The Broad Institute Genome Sequencing Center for Infectious Disease"/>
            <person name="Feldgarden M."/>
            <person name="Gordon D.M."/>
            <person name="Johnson J.R."/>
            <person name="Johnston B.D."/>
            <person name="Young S."/>
            <person name="Zeng Q."/>
            <person name="Koehrsen M."/>
            <person name="Alvarado L."/>
            <person name="Berlin A.M."/>
            <person name="Borenstein D."/>
            <person name="Chapman S.B."/>
            <person name="Chen Z."/>
            <person name="Engels R."/>
            <person name="Freedman E."/>
            <person name="Gellesch M."/>
            <person name="Goldberg J."/>
            <person name="Griggs A."/>
            <person name="Gujja S."/>
            <person name="Heilman E.R."/>
            <person name="Heiman D.I."/>
            <person name="Hepburn T.A."/>
            <person name="Howarth C."/>
            <person name="Jen D."/>
            <person name="Larson L."/>
            <person name="Mehta T."/>
            <person name="Park D."/>
            <person name="Pearson M."/>
            <person name="Richards J."/>
            <person name="Roberts A."/>
            <person name="Saif S."/>
            <person name="Shea T.D."/>
            <person name="Shenoy N."/>
            <person name="Sisk P."/>
            <person name="Stolte C."/>
            <person name="Sykes S.N."/>
            <person name="Walk T."/>
            <person name="White J."/>
            <person name="Yandava C."/>
            <person name="Haas B."/>
            <person name="Henn M.R."/>
            <person name="Nusbaum C."/>
            <person name="Birren B."/>
        </authorList>
    </citation>
    <scope>NUCLEOTIDE SEQUENCE [LARGE SCALE GENOMIC DNA]</scope>
    <source>
        <strain evidence="12 13">H605</strain>
    </source>
</reference>
<dbReference type="SMART" id="SM00052">
    <property type="entry name" value="EAL"/>
    <property type="match status" value="1"/>
</dbReference>
<dbReference type="InterPro" id="IPR035919">
    <property type="entry name" value="EAL_sf"/>
</dbReference>
<evidence type="ECO:0000256" key="6">
    <source>
        <dbReference type="ARBA" id="ARBA00022801"/>
    </source>
</evidence>
<evidence type="ECO:0000256" key="8">
    <source>
        <dbReference type="ARBA" id="ARBA00023136"/>
    </source>
</evidence>
<dbReference type="InterPro" id="IPR024744">
    <property type="entry name" value="CSS-motif_dom"/>
</dbReference>
<keyword evidence="5 10" id="KW-0812">Transmembrane</keyword>
<dbReference type="Proteomes" id="UP000243401">
    <property type="component" value="Unassembled WGS sequence"/>
</dbReference>
<dbReference type="FunFam" id="3.20.20.450:FF:000001">
    <property type="entry name" value="Cyclic di-GMP phosphodiesterase yahA"/>
    <property type="match status" value="1"/>
</dbReference>
<feature type="domain" description="EAL" evidence="11">
    <location>
        <begin position="275"/>
        <end position="529"/>
    </location>
</feature>
<evidence type="ECO:0000256" key="1">
    <source>
        <dbReference type="ARBA" id="ARBA00004651"/>
    </source>
</evidence>
<proteinExistence type="predicted"/>
<evidence type="ECO:0000256" key="3">
    <source>
        <dbReference type="ARBA" id="ARBA00022475"/>
    </source>
</evidence>
<dbReference type="InterPro" id="IPR001633">
    <property type="entry name" value="EAL_dom"/>
</dbReference>
<evidence type="ECO:0000256" key="4">
    <source>
        <dbReference type="ARBA" id="ARBA00022636"/>
    </source>
</evidence>
<dbReference type="PROSITE" id="PS50883">
    <property type="entry name" value="EAL"/>
    <property type="match status" value="1"/>
</dbReference>
<evidence type="ECO:0000313" key="12">
    <source>
        <dbReference type="EMBL" id="OSL50084.1"/>
    </source>
</evidence>
<accession>A0AAJ3P126</accession>
<comment type="catalytic activity">
    <reaction evidence="9">
        <text>3',3'-c-di-GMP + H2O = 5'-phosphoguanylyl(3'-&gt;5')guanosine + H(+)</text>
        <dbReference type="Rhea" id="RHEA:24902"/>
        <dbReference type="ChEBI" id="CHEBI:15377"/>
        <dbReference type="ChEBI" id="CHEBI:15378"/>
        <dbReference type="ChEBI" id="CHEBI:58754"/>
        <dbReference type="ChEBI" id="CHEBI:58805"/>
        <dbReference type="EC" id="3.1.4.52"/>
    </reaction>
</comment>
<dbReference type="Pfam" id="PF00563">
    <property type="entry name" value="EAL"/>
    <property type="match status" value="1"/>
</dbReference>
<dbReference type="GO" id="GO:0008233">
    <property type="term" value="F:peptidase activity"/>
    <property type="evidence" value="ECO:0007669"/>
    <property type="project" value="UniProtKB-KW"/>
</dbReference>
<dbReference type="AlphaFoldDB" id="A0AAJ3P126"/>
<dbReference type="GO" id="GO:0006508">
    <property type="term" value="P:proteolysis"/>
    <property type="evidence" value="ECO:0007669"/>
    <property type="project" value="UniProtKB-KW"/>
</dbReference>
<keyword evidence="6" id="KW-0378">Hydrolase</keyword>
<organism evidence="12 13">
    <name type="scientific">Escherichia coli H605</name>
    <dbReference type="NCBI Taxonomy" id="656410"/>
    <lineage>
        <taxon>Bacteria</taxon>
        <taxon>Pseudomonadati</taxon>
        <taxon>Pseudomonadota</taxon>
        <taxon>Gammaproteobacteria</taxon>
        <taxon>Enterobacterales</taxon>
        <taxon>Enterobacteriaceae</taxon>
        <taxon>Escherichia</taxon>
    </lineage>
</organism>
<evidence type="ECO:0000256" key="9">
    <source>
        <dbReference type="ARBA" id="ARBA00034290"/>
    </source>
</evidence>
<dbReference type="Gene3D" id="3.20.20.450">
    <property type="entry name" value="EAL domain"/>
    <property type="match status" value="1"/>
</dbReference>
<evidence type="ECO:0000256" key="2">
    <source>
        <dbReference type="ARBA" id="ARBA00012282"/>
    </source>
</evidence>
<dbReference type="EC" id="3.1.4.52" evidence="2"/>
<dbReference type="EMBL" id="ADJX01000002">
    <property type="protein sequence ID" value="OSL50084.1"/>
    <property type="molecule type" value="Genomic_DNA"/>
</dbReference>
<evidence type="ECO:0000259" key="11">
    <source>
        <dbReference type="PROSITE" id="PS50883"/>
    </source>
</evidence>
<sequence>MDISDSLYHALCRRQIERMNREKWSWDTRMRNTLIPILVAVCLFITGVSILNIQLWYSAKAESLAGAKYAANNINHILEEASQATQTAMEIAGKRCDLDEQYQLGTEAALKPHLRTIIILKQGAVWCTSLPGNRVLLSRIPEIPDSNLLLAPALDTVNRLPILLYQIQFADTRILVTISDQHIRGALHVPLKGVKYSLRVGDNIIGPSGDVTTLNGRHQLSGRVNSTEYHFSIIYNQPPLFSFTRMIDKGLGILIFSLLISCSAAFLLDKYFNKTDTPEEILRRAISNGEIVPFYQPVVNGREGTLRGVEVLARWKHPRGGYISPVAFIPLAEKSGLIVPLTQSLMSQVATQMNAIASKLPEGFHVGINFSASHIISPTFVEECLKYRDSFTRHDLNLVLEVTEREALHVDENLVQRLNILHENGFVIALDDFGTGYSGLSYLHDLHIDYIKIDHSFVGRVNADPDSTRILDCVLDLARKLSISIVAEGVETKEQLDYLNQNNITFQQGYYFYKPVTYIELVKIILSKPKVKVVVE</sequence>
<feature type="transmembrane region" description="Helical" evidence="10">
    <location>
        <begin position="250"/>
        <end position="268"/>
    </location>
</feature>
<keyword evidence="7 10" id="KW-1133">Transmembrane helix</keyword>
<name>A0AAJ3P126_ECOLX</name>
<protein>
    <recommendedName>
        <fullName evidence="2">cyclic-guanylate-specific phosphodiesterase</fullName>
        <ecNumber evidence="2">3.1.4.52</ecNumber>
    </recommendedName>
</protein>
<dbReference type="CDD" id="cd01948">
    <property type="entry name" value="EAL"/>
    <property type="match status" value="1"/>
</dbReference>
<keyword evidence="8 10" id="KW-0472">Membrane</keyword>
<dbReference type="PANTHER" id="PTHR33121:SF81">
    <property type="entry name" value="CYCLIC DI-GMP PHOSPHODIESTERASE PDEB-RELATED"/>
    <property type="match status" value="1"/>
</dbReference>
<evidence type="ECO:0000313" key="13">
    <source>
        <dbReference type="Proteomes" id="UP000243401"/>
    </source>
</evidence>
<comment type="caution">
    <text evidence="12">The sequence shown here is derived from an EMBL/GenBank/DDBJ whole genome shotgun (WGS) entry which is preliminary data.</text>
</comment>
<dbReference type="InterPro" id="IPR050706">
    <property type="entry name" value="Cyclic-di-GMP_PDE-like"/>
</dbReference>
<dbReference type="GO" id="GO:0071111">
    <property type="term" value="F:cyclic-guanylate-specific phosphodiesterase activity"/>
    <property type="evidence" value="ECO:0007669"/>
    <property type="project" value="UniProtKB-EC"/>
</dbReference>
<feature type="transmembrane region" description="Helical" evidence="10">
    <location>
        <begin position="34"/>
        <end position="53"/>
    </location>
</feature>
<keyword evidence="12" id="KW-0645">Protease</keyword>
<evidence type="ECO:0000256" key="5">
    <source>
        <dbReference type="ARBA" id="ARBA00022692"/>
    </source>
</evidence>
<dbReference type="SUPFAM" id="SSF141868">
    <property type="entry name" value="EAL domain-like"/>
    <property type="match status" value="1"/>
</dbReference>
<keyword evidence="3" id="KW-1003">Cell membrane</keyword>
<evidence type="ECO:0000256" key="7">
    <source>
        <dbReference type="ARBA" id="ARBA00022989"/>
    </source>
</evidence>
<keyword evidence="4" id="KW-0973">c-di-GMP</keyword>
<comment type="subcellular location">
    <subcellularLocation>
        <location evidence="1">Cell membrane</location>
        <topology evidence="1">Multi-pass membrane protein</topology>
    </subcellularLocation>
</comment>
<gene>
    <name evidence="12" type="ORF">EATG_00958</name>
</gene>
<evidence type="ECO:0000256" key="10">
    <source>
        <dbReference type="SAM" id="Phobius"/>
    </source>
</evidence>
<dbReference type="PANTHER" id="PTHR33121">
    <property type="entry name" value="CYCLIC DI-GMP PHOSPHODIESTERASE PDEF"/>
    <property type="match status" value="1"/>
</dbReference>